<dbReference type="EMBL" id="JBFNQN010000002">
    <property type="protein sequence ID" value="MEW9263820.1"/>
    <property type="molecule type" value="Genomic_DNA"/>
</dbReference>
<reference evidence="3 4" key="1">
    <citation type="submission" date="2024-07" db="EMBL/GenBank/DDBJ databases">
        <authorList>
            <person name="Thanompreechachai J."/>
            <person name="Duangmal K."/>
        </authorList>
    </citation>
    <scope>NUCLEOTIDE SEQUENCE [LARGE SCALE GENOMIC DNA]</scope>
    <source>
        <strain evidence="3 4">KCTC 19886</strain>
    </source>
</reference>
<evidence type="ECO:0000313" key="3">
    <source>
        <dbReference type="EMBL" id="MEW9263820.1"/>
    </source>
</evidence>
<feature type="domain" description="YCII-related" evidence="2">
    <location>
        <begin position="3"/>
        <end position="81"/>
    </location>
</feature>
<keyword evidence="4" id="KW-1185">Reference proteome</keyword>
<dbReference type="InterPro" id="IPR005545">
    <property type="entry name" value="YCII"/>
</dbReference>
<accession>A0ABV3P2H9</accession>
<protein>
    <submittedName>
        <fullName evidence="3">YciI family protein</fullName>
    </submittedName>
</protein>
<gene>
    <name evidence="3" type="ORF">AB1207_03590</name>
</gene>
<evidence type="ECO:0000313" key="4">
    <source>
        <dbReference type="Proteomes" id="UP001555826"/>
    </source>
</evidence>
<dbReference type="InterPro" id="IPR011008">
    <property type="entry name" value="Dimeric_a/b-barrel"/>
</dbReference>
<dbReference type="Pfam" id="PF03795">
    <property type="entry name" value="YCII"/>
    <property type="match status" value="1"/>
</dbReference>
<dbReference type="SUPFAM" id="SSF54909">
    <property type="entry name" value="Dimeric alpha+beta barrel"/>
    <property type="match status" value="1"/>
</dbReference>
<organism evidence="3 4">
    <name type="scientific">Kineococcus endophyticus</name>
    <dbReference type="NCBI Taxonomy" id="1181883"/>
    <lineage>
        <taxon>Bacteria</taxon>
        <taxon>Bacillati</taxon>
        <taxon>Actinomycetota</taxon>
        <taxon>Actinomycetes</taxon>
        <taxon>Kineosporiales</taxon>
        <taxon>Kineosporiaceae</taxon>
        <taxon>Kineococcus</taxon>
    </lineage>
</organism>
<sequence length="91" mass="9696">MPYFVATYAYTTDTAARDAGRAAHREYLGSLSEVVVSGPTDDDGAVLVFEASDAAAVEALLDADPFVRDGIVAQRRVVGWTPVLGRMASQF</sequence>
<comment type="caution">
    <text evidence="3">The sequence shown here is derived from an EMBL/GenBank/DDBJ whole genome shotgun (WGS) entry which is preliminary data.</text>
</comment>
<comment type="similarity">
    <text evidence="1">Belongs to the YciI family.</text>
</comment>
<evidence type="ECO:0000259" key="2">
    <source>
        <dbReference type="Pfam" id="PF03795"/>
    </source>
</evidence>
<proteinExistence type="inferred from homology"/>
<dbReference type="Gene3D" id="3.30.70.1060">
    <property type="entry name" value="Dimeric alpha+beta barrel"/>
    <property type="match status" value="1"/>
</dbReference>
<name>A0ABV3P2H9_9ACTN</name>
<dbReference type="RefSeq" id="WP_367636412.1">
    <property type="nucleotide sequence ID" value="NZ_JBFNQN010000002.1"/>
</dbReference>
<dbReference type="Proteomes" id="UP001555826">
    <property type="component" value="Unassembled WGS sequence"/>
</dbReference>
<evidence type="ECO:0000256" key="1">
    <source>
        <dbReference type="ARBA" id="ARBA00007689"/>
    </source>
</evidence>